<dbReference type="EMBL" id="PUFL01000096">
    <property type="protein sequence ID" value="TDG87774.1"/>
    <property type="molecule type" value="Genomic_DNA"/>
</dbReference>
<comment type="caution">
    <text evidence="1">The sequence shown here is derived from an EMBL/GenBank/DDBJ whole genome shotgun (WGS) entry which is preliminary data.</text>
</comment>
<dbReference type="AlphaFoldDB" id="A0A224VJT9"/>
<protein>
    <submittedName>
        <fullName evidence="1">Uncharacterized protein</fullName>
    </submittedName>
</protein>
<reference evidence="1 3" key="1">
    <citation type="journal article" date="2017" name="Biosci Microbiota Food Health">
        <title>Genomic characterization reconfirms the taxonomic status of Lactobacillus parakefiri.</title>
        <authorList>
            <person name="Tanizawa Y."/>
            <person name="Kobayashi H."/>
            <person name="Kaminuma E."/>
            <person name="Sakamoto M."/>
            <person name="Ohkuma M."/>
            <person name="Nakamura Y."/>
            <person name="Arita M."/>
            <person name="Tohno M."/>
        </authorList>
    </citation>
    <scope>NUCLEOTIDE SEQUENCE [LARGE SCALE GENOMIC DNA]</scope>
    <source>
        <strain evidence="1 3">JCM 8573</strain>
    </source>
</reference>
<dbReference type="Proteomes" id="UP000294668">
    <property type="component" value="Unassembled WGS sequence"/>
</dbReference>
<evidence type="ECO:0000313" key="3">
    <source>
        <dbReference type="Proteomes" id="UP000214739"/>
    </source>
</evidence>
<dbReference type="Proteomes" id="UP000214739">
    <property type="component" value="Unassembled WGS sequence"/>
</dbReference>
<organism evidence="1 3">
    <name type="scientific">Lentilactobacillus parakefiri</name>
    <dbReference type="NCBI Taxonomy" id="152332"/>
    <lineage>
        <taxon>Bacteria</taxon>
        <taxon>Bacillati</taxon>
        <taxon>Bacillota</taxon>
        <taxon>Bacilli</taxon>
        <taxon>Lactobacillales</taxon>
        <taxon>Lactobacillaceae</taxon>
        <taxon>Lentilactobacillus</taxon>
    </lineage>
</organism>
<proteinExistence type="predicted"/>
<reference evidence="2" key="3">
    <citation type="submission" date="2019-02" db="EMBL/GenBank/DDBJ databases">
        <authorList>
            <person name="Buron G."/>
            <person name="Chaylann A."/>
            <person name="Dolejs I."/>
            <person name="Forster J."/>
            <person name="Miks M.H."/>
        </authorList>
    </citation>
    <scope>NUCLEOTIDE SEQUENCE</scope>
    <source>
        <strain evidence="2">DSM 10551</strain>
    </source>
</reference>
<sequence length="112" mass="12390">MDRADKLLILKLSEGDNLPIDRLAQLADGHWKVNAVKIQSVKLVIVLVHKKVVGDFYLADNVTLELNTGRITNLGLRDAKNVSGLVGKILNYRTANPATIKKFSDLNDLIVK</sequence>
<accession>A0A224VJT9</accession>
<keyword evidence="4" id="KW-1185">Reference proteome</keyword>
<evidence type="ECO:0000313" key="4">
    <source>
        <dbReference type="Proteomes" id="UP000294668"/>
    </source>
</evidence>
<name>A0A224VJT9_9LACO</name>
<gene>
    <name evidence="2" type="ORF">C5L28_000048</name>
    <name evidence="1" type="ORF">LPKJCM_01684</name>
</gene>
<reference evidence="2 4" key="2">
    <citation type="journal article" date="2019" name="Appl. Microbiol. Biotechnol.">
        <title>Uncovering carbohydrate metabolism through a genotype-phenotype association study of 56 lactic acid bacteria genomes.</title>
        <authorList>
            <person name="Buron-Moles G."/>
            <person name="Chailyan A."/>
            <person name="Dolejs I."/>
            <person name="Forster J."/>
            <person name="Miks M.H."/>
        </authorList>
    </citation>
    <scope>NUCLEOTIDE SEQUENCE [LARGE SCALE GENOMIC DNA]</scope>
    <source>
        <strain evidence="2 4">DSM 10551</strain>
    </source>
</reference>
<dbReference type="EMBL" id="BDGB01000077">
    <property type="protein sequence ID" value="GAW72554.1"/>
    <property type="molecule type" value="Genomic_DNA"/>
</dbReference>
<evidence type="ECO:0000313" key="1">
    <source>
        <dbReference type="EMBL" id="GAW72554.1"/>
    </source>
</evidence>
<evidence type="ECO:0000313" key="2">
    <source>
        <dbReference type="EMBL" id="TDG87774.1"/>
    </source>
</evidence>